<evidence type="ECO:0000313" key="3">
    <source>
        <dbReference type="Proteomes" id="UP001153292"/>
    </source>
</evidence>
<proteinExistence type="predicted"/>
<keyword evidence="3" id="KW-1185">Reference proteome</keyword>
<protein>
    <recommendedName>
        <fullName evidence="4">Cuticle protein</fullName>
    </recommendedName>
</protein>
<keyword evidence="1" id="KW-0732">Signal</keyword>
<accession>A0ABN8B095</accession>
<feature type="signal peptide" evidence="1">
    <location>
        <begin position="1"/>
        <end position="16"/>
    </location>
</feature>
<dbReference type="Proteomes" id="UP001153292">
    <property type="component" value="Chromosome 12"/>
</dbReference>
<sequence length="234" mass="23467">MNSLVVLFSLVALAAAKPSSLIGSELISYAAPAIAAIPAAVSSQSRIDIKSSPAYVATTAIEPIARTVIAQPAVVAAPAIVAAPAAVSHQSRIDVKSSPAVVSSYLSAPIATAAIAPTIIKSAAFATPAIAAPAIATYAAPTILKSAIAPALIASPSVPLDTPEVLAARAAHFQAKALEGHIIHKRSVVAAPALTYAAAPLLSAPVLRAAPISYAAQLSIPSPIFTKAYSVHPW</sequence>
<evidence type="ECO:0008006" key="4">
    <source>
        <dbReference type="Google" id="ProtNLM"/>
    </source>
</evidence>
<gene>
    <name evidence="2" type="ORF">CHILSU_LOCUS1843</name>
</gene>
<name>A0ABN8B095_CHISP</name>
<feature type="chain" id="PRO_5045665562" description="Cuticle protein" evidence="1">
    <location>
        <begin position="17"/>
        <end position="234"/>
    </location>
</feature>
<evidence type="ECO:0000313" key="2">
    <source>
        <dbReference type="EMBL" id="CAH0398719.1"/>
    </source>
</evidence>
<evidence type="ECO:0000256" key="1">
    <source>
        <dbReference type="SAM" id="SignalP"/>
    </source>
</evidence>
<organism evidence="2 3">
    <name type="scientific">Chilo suppressalis</name>
    <name type="common">Asiatic rice borer moth</name>
    <dbReference type="NCBI Taxonomy" id="168631"/>
    <lineage>
        <taxon>Eukaryota</taxon>
        <taxon>Metazoa</taxon>
        <taxon>Ecdysozoa</taxon>
        <taxon>Arthropoda</taxon>
        <taxon>Hexapoda</taxon>
        <taxon>Insecta</taxon>
        <taxon>Pterygota</taxon>
        <taxon>Neoptera</taxon>
        <taxon>Endopterygota</taxon>
        <taxon>Lepidoptera</taxon>
        <taxon>Glossata</taxon>
        <taxon>Ditrysia</taxon>
        <taxon>Pyraloidea</taxon>
        <taxon>Crambidae</taxon>
        <taxon>Crambinae</taxon>
        <taxon>Chilo</taxon>
    </lineage>
</organism>
<reference evidence="2" key="1">
    <citation type="submission" date="2021-12" db="EMBL/GenBank/DDBJ databases">
        <authorList>
            <person name="King R."/>
        </authorList>
    </citation>
    <scope>NUCLEOTIDE SEQUENCE</scope>
</reference>
<dbReference type="EMBL" id="OU963905">
    <property type="protein sequence ID" value="CAH0398719.1"/>
    <property type="molecule type" value="Genomic_DNA"/>
</dbReference>